<keyword evidence="1" id="KW-0472">Membrane</keyword>
<organism evidence="2 3">
    <name type="scientific">Fusarium vanettenii (strain ATCC MYA-4622 / CBS 123669 / FGSC 9596 / NRRL 45880 / 77-13-4)</name>
    <name type="common">Fusarium solani subsp. pisi</name>
    <dbReference type="NCBI Taxonomy" id="660122"/>
    <lineage>
        <taxon>Eukaryota</taxon>
        <taxon>Fungi</taxon>
        <taxon>Dikarya</taxon>
        <taxon>Ascomycota</taxon>
        <taxon>Pezizomycotina</taxon>
        <taxon>Sordariomycetes</taxon>
        <taxon>Hypocreomycetidae</taxon>
        <taxon>Hypocreales</taxon>
        <taxon>Nectriaceae</taxon>
        <taxon>Fusarium</taxon>
        <taxon>Fusarium solani species complex</taxon>
        <taxon>Fusarium vanettenii</taxon>
    </lineage>
</organism>
<evidence type="ECO:0000313" key="3">
    <source>
        <dbReference type="Proteomes" id="UP000005206"/>
    </source>
</evidence>
<dbReference type="KEGG" id="nhe:NECHADRAFT_55098"/>
<sequence length="58" mass="6976">EIKYLIKYSITYILKTKFFLAFYIIYKAIIIERNIRGAFKRASFISLNLERIISKLNI</sequence>
<dbReference type="HOGENOM" id="CLU_013929_15_5_1"/>
<dbReference type="EMBL" id="GG698951">
    <property type="protein sequence ID" value="EEU34823.1"/>
    <property type="molecule type" value="Genomic_DNA"/>
</dbReference>
<dbReference type="InParanoid" id="C7ZMB6"/>
<evidence type="ECO:0000313" key="2">
    <source>
        <dbReference type="EMBL" id="EEU34823.1"/>
    </source>
</evidence>
<proteinExistence type="predicted"/>
<dbReference type="Proteomes" id="UP000005206">
    <property type="component" value="Chromosome 14"/>
</dbReference>
<dbReference type="RefSeq" id="XP_003040536.1">
    <property type="nucleotide sequence ID" value="XM_003040490.1"/>
</dbReference>
<dbReference type="OrthoDB" id="3692449at2759"/>
<evidence type="ECO:0000256" key="1">
    <source>
        <dbReference type="SAM" id="Phobius"/>
    </source>
</evidence>
<dbReference type="GeneID" id="9678970"/>
<gene>
    <name evidence="2" type="ORF">NECHADRAFT_55098</name>
</gene>
<keyword evidence="3" id="KW-1185">Reference proteome</keyword>
<accession>C7ZMB6</accession>
<dbReference type="VEuPathDB" id="FungiDB:NECHADRAFT_55098"/>
<keyword evidence="1" id="KW-0812">Transmembrane</keyword>
<protein>
    <submittedName>
        <fullName evidence="2">Uncharacterized protein</fullName>
    </submittedName>
</protein>
<keyword evidence="1" id="KW-1133">Transmembrane helix</keyword>
<dbReference type="AlphaFoldDB" id="C7ZMB6"/>
<feature type="transmembrane region" description="Helical" evidence="1">
    <location>
        <begin position="12"/>
        <end position="31"/>
    </location>
</feature>
<reference evidence="2 3" key="1">
    <citation type="journal article" date="2009" name="PLoS Genet.">
        <title>The genome of Nectria haematococca: contribution of supernumerary chromosomes to gene expansion.</title>
        <authorList>
            <person name="Coleman J.J."/>
            <person name="Rounsley S.D."/>
            <person name="Rodriguez-Carres M."/>
            <person name="Kuo A."/>
            <person name="Wasmann C.C."/>
            <person name="Grimwood J."/>
            <person name="Schmutz J."/>
            <person name="Taga M."/>
            <person name="White G.J."/>
            <person name="Zhou S."/>
            <person name="Schwartz D.C."/>
            <person name="Freitag M."/>
            <person name="Ma L.J."/>
            <person name="Danchin E.G."/>
            <person name="Henrissat B."/>
            <person name="Coutinho P.M."/>
            <person name="Nelson D.R."/>
            <person name="Straney D."/>
            <person name="Napoli C.A."/>
            <person name="Barker B.M."/>
            <person name="Gribskov M."/>
            <person name="Rep M."/>
            <person name="Kroken S."/>
            <person name="Molnar I."/>
            <person name="Rensing C."/>
            <person name="Kennell J.C."/>
            <person name="Zamora J."/>
            <person name="Farman M.L."/>
            <person name="Selker E.U."/>
            <person name="Salamov A."/>
            <person name="Shapiro H."/>
            <person name="Pangilinan J."/>
            <person name="Lindquist E."/>
            <person name="Lamers C."/>
            <person name="Grigoriev I.V."/>
            <person name="Geiser D.M."/>
            <person name="Covert S.F."/>
            <person name="Temporini E."/>
            <person name="Vanetten H.D."/>
        </authorList>
    </citation>
    <scope>NUCLEOTIDE SEQUENCE [LARGE SCALE GENOMIC DNA]</scope>
    <source>
        <strain evidence="3">ATCC MYA-4622 / CBS 123669 / FGSC 9596 / NRRL 45880 / 77-13-4</strain>
    </source>
</reference>
<name>C7ZMB6_FUSV7</name>
<feature type="non-terminal residue" evidence="2">
    <location>
        <position position="1"/>
    </location>
</feature>